<evidence type="ECO:0000313" key="1">
    <source>
        <dbReference type="EMBL" id="KAJ0010681.1"/>
    </source>
</evidence>
<dbReference type="Proteomes" id="UP001163603">
    <property type="component" value="Chromosome 14"/>
</dbReference>
<accession>A0ACC0X4V8</accession>
<evidence type="ECO:0000313" key="2">
    <source>
        <dbReference type="Proteomes" id="UP001163603"/>
    </source>
</evidence>
<keyword evidence="2" id="KW-1185">Reference proteome</keyword>
<comment type="caution">
    <text evidence="1">The sequence shown here is derived from an EMBL/GenBank/DDBJ whole genome shotgun (WGS) entry which is preliminary data.</text>
</comment>
<protein>
    <submittedName>
        <fullName evidence="1">Uncharacterized protein</fullName>
    </submittedName>
</protein>
<proteinExistence type="predicted"/>
<gene>
    <name evidence="1" type="ORF">Pint_32937</name>
</gene>
<sequence>MANRGSYASGPRLDLGRICMVVIESLRQVARLEVQIVPCPDIQQLQMEAQHRWLRPAEISEILWNYQKFQISSEPPNRPSSMIIANYLEALVVTQY</sequence>
<dbReference type="EMBL" id="CM047749">
    <property type="protein sequence ID" value="KAJ0010681.1"/>
    <property type="molecule type" value="Genomic_DNA"/>
</dbReference>
<organism evidence="1 2">
    <name type="scientific">Pistacia integerrima</name>
    <dbReference type="NCBI Taxonomy" id="434235"/>
    <lineage>
        <taxon>Eukaryota</taxon>
        <taxon>Viridiplantae</taxon>
        <taxon>Streptophyta</taxon>
        <taxon>Embryophyta</taxon>
        <taxon>Tracheophyta</taxon>
        <taxon>Spermatophyta</taxon>
        <taxon>Magnoliopsida</taxon>
        <taxon>eudicotyledons</taxon>
        <taxon>Gunneridae</taxon>
        <taxon>Pentapetalae</taxon>
        <taxon>rosids</taxon>
        <taxon>malvids</taxon>
        <taxon>Sapindales</taxon>
        <taxon>Anacardiaceae</taxon>
        <taxon>Pistacia</taxon>
    </lineage>
</organism>
<name>A0ACC0X4V8_9ROSI</name>
<reference evidence="2" key="1">
    <citation type="journal article" date="2023" name="G3 (Bethesda)">
        <title>Genome assembly and association tests identify interacting loci associated with vigor, precocity, and sex in interspecific pistachio rootstocks.</title>
        <authorList>
            <person name="Palmer W."/>
            <person name="Jacygrad E."/>
            <person name="Sagayaradj S."/>
            <person name="Cavanaugh K."/>
            <person name="Han R."/>
            <person name="Bertier L."/>
            <person name="Beede B."/>
            <person name="Kafkas S."/>
            <person name="Golino D."/>
            <person name="Preece J."/>
            <person name="Michelmore R."/>
        </authorList>
    </citation>
    <scope>NUCLEOTIDE SEQUENCE [LARGE SCALE GENOMIC DNA]</scope>
</reference>